<dbReference type="Proteomes" id="UP000030665">
    <property type="component" value="Unassembled WGS sequence"/>
</dbReference>
<keyword evidence="2" id="KW-1185">Reference proteome</keyword>
<evidence type="ECO:0000313" key="2">
    <source>
        <dbReference type="Proteomes" id="UP000030665"/>
    </source>
</evidence>
<organism evidence="1 2">
    <name type="scientific">Trichuris trichiura</name>
    <name type="common">Whipworm</name>
    <name type="synonym">Trichocephalus trichiurus</name>
    <dbReference type="NCBI Taxonomy" id="36087"/>
    <lineage>
        <taxon>Eukaryota</taxon>
        <taxon>Metazoa</taxon>
        <taxon>Ecdysozoa</taxon>
        <taxon>Nematoda</taxon>
        <taxon>Enoplea</taxon>
        <taxon>Dorylaimia</taxon>
        <taxon>Trichinellida</taxon>
        <taxon>Trichuridae</taxon>
        <taxon>Trichuris</taxon>
    </lineage>
</organism>
<name>A0A077ZL26_TRITR</name>
<reference evidence="1" key="2">
    <citation type="submission" date="2014-03" db="EMBL/GenBank/DDBJ databases">
        <title>The whipworm genome and dual-species transcriptomics of an intimate host-pathogen interaction.</title>
        <authorList>
            <person name="Foth B.J."/>
            <person name="Tsai I.J."/>
            <person name="Reid A.J."/>
            <person name="Bancroft A.J."/>
            <person name="Nichol S."/>
            <person name="Tracey A."/>
            <person name="Holroyd N."/>
            <person name="Cotton J.A."/>
            <person name="Stanley E.J."/>
            <person name="Zarowiecki M."/>
            <person name="Liu J.Z."/>
            <person name="Huckvale T."/>
            <person name="Cooper P.J."/>
            <person name="Grencis R.K."/>
            <person name="Berriman M."/>
        </authorList>
    </citation>
    <scope>NUCLEOTIDE SEQUENCE [LARGE SCALE GENOMIC DNA]</scope>
</reference>
<evidence type="ECO:0000313" key="1">
    <source>
        <dbReference type="EMBL" id="CDW61037.1"/>
    </source>
</evidence>
<gene>
    <name evidence="1" type="ORF">TTRE_0000945301</name>
</gene>
<sequence length="75" mass="8204">MLAEKGVNSSLVLVLVTDISVNIAKELGSDGFSDMIEDDVRVHIEDCGESFTNEELEELMQLPTGSDDVMEDTRA</sequence>
<reference evidence="1" key="1">
    <citation type="submission" date="2014-01" db="EMBL/GenBank/DDBJ databases">
        <authorList>
            <person name="Aslett M."/>
        </authorList>
    </citation>
    <scope>NUCLEOTIDE SEQUENCE</scope>
</reference>
<protein>
    <submittedName>
        <fullName evidence="1">Uncharacterized protein</fullName>
    </submittedName>
</protein>
<dbReference type="STRING" id="36087.A0A077ZL26"/>
<dbReference type="AlphaFoldDB" id="A0A077ZL26"/>
<dbReference type="EMBL" id="HG807731">
    <property type="protein sequence ID" value="CDW61037.1"/>
    <property type="molecule type" value="Genomic_DNA"/>
</dbReference>
<proteinExistence type="predicted"/>
<accession>A0A077ZL26</accession>